<sequence length="140" mass="15950">KKMLSDGELGPVWEGLVDAWWALESSTDFASTTKGHPTTSRPREVGLWVKSARKGTPKVIPESFGKGWWEWWMAINPEWRVSDGSLVKEGDGDWDDLRCPGQNGFLNVIVCLRWWRLAAGTESSEWSRAVSDVKWVLERM</sequence>
<comment type="caution">
    <text evidence="1">The sequence shown here is derived from an EMBL/GenBank/DDBJ whole genome shotgun (WGS) entry which is preliminary data.</text>
</comment>
<reference evidence="1" key="1">
    <citation type="submission" date="2023-03" db="EMBL/GenBank/DDBJ databases">
        <title>Massive genome expansion in bonnet fungi (Mycena s.s.) driven by repeated elements and novel gene families across ecological guilds.</title>
        <authorList>
            <consortium name="Lawrence Berkeley National Laboratory"/>
            <person name="Harder C.B."/>
            <person name="Miyauchi S."/>
            <person name="Viragh M."/>
            <person name="Kuo A."/>
            <person name="Thoen E."/>
            <person name="Andreopoulos B."/>
            <person name="Lu D."/>
            <person name="Skrede I."/>
            <person name="Drula E."/>
            <person name="Henrissat B."/>
            <person name="Morin E."/>
            <person name="Kohler A."/>
            <person name="Barry K."/>
            <person name="LaButti K."/>
            <person name="Morin E."/>
            <person name="Salamov A."/>
            <person name="Lipzen A."/>
            <person name="Mereny Z."/>
            <person name="Hegedus B."/>
            <person name="Baldrian P."/>
            <person name="Stursova M."/>
            <person name="Weitz H."/>
            <person name="Taylor A."/>
            <person name="Grigoriev I.V."/>
            <person name="Nagy L.G."/>
            <person name="Martin F."/>
            <person name="Kauserud H."/>
        </authorList>
    </citation>
    <scope>NUCLEOTIDE SEQUENCE</scope>
    <source>
        <strain evidence="1">CBHHK182m</strain>
    </source>
</reference>
<evidence type="ECO:0000313" key="1">
    <source>
        <dbReference type="EMBL" id="KAJ7715351.1"/>
    </source>
</evidence>
<proteinExistence type="predicted"/>
<dbReference type="EMBL" id="JARKIB010000310">
    <property type="protein sequence ID" value="KAJ7715351.1"/>
    <property type="molecule type" value="Genomic_DNA"/>
</dbReference>
<feature type="non-terminal residue" evidence="1">
    <location>
        <position position="1"/>
    </location>
</feature>
<feature type="non-terminal residue" evidence="1">
    <location>
        <position position="140"/>
    </location>
</feature>
<dbReference type="Proteomes" id="UP001215598">
    <property type="component" value="Unassembled WGS sequence"/>
</dbReference>
<name>A0AAD7H9K3_9AGAR</name>
<evidence type="ECO:0000313" key="2">
    <source>
        <dbReference type="Proteomes" id="UP001215598"/>
    </source>
</evidence>
<keyword evidence="2" id="KW-1185">Reference proteome</keyword>
<organism evidence="1 2">
    <name type="scientific">Mycena metata</name>
    <dbReference type="NCBI Taxonomy" id="1033252"/>
    <lineage>
        <taxon>Eukaryota</taxon>
        <taxon>Fungi</taxon>
        <taxon>Dikarya</taxon>
        <taxon>Basidiomycota</taxon>
        <taxon>Agaricomycotina</taxon>
        <taxon>Agaricomycetes</taxon>
        <taxon>Agaricomycetidae</taxon>
        <taxon>Agaricales</taxon>
        <taxon>Marasmiineae</taxon>
        <taxon>Mycenaceae</taxon>
        <taxon>Mycena</taxon>
    </lineage>
</organism>
<protein>
    <submittedName>
        <fullName evidence="1">Uncharacterized protein</fullName>
    </submittedName>
</protein>
<gene>
    <name evidence="1" type="ORF">B0H16DRAFT_1273340</name>
</gene>
<accession>A0AAD7H9K3</accession>
<dbReference type="AlphaFoldDB" id="A0AAD7H9K3"/>